<dbReference type="PIRSF" id="PIRSF010312">
    <property type="entry name" value="Sulphur_oxidation_SoxY"/>
    <property type="match status" value="1"/>
</dbReference>
<protein>
    <submittedName>
        <fullName evidence="2">Sulfur oxidation protein SoxY</fullName>
    </submittedName>
</protein>
<dbReference type="OrthoDB" id="9795530at2"/>
<dbReference type="InterPro" id="IPR032711">
    <property type="entry name" value="SoxY"/>
</dbReference>
<dbReference type="AlphaFoldDB" id="A0A7Z0VMM1"/>
<proteinExistence type="predicted"/>
<comment type="caution">
    <text evidence="2">The sequence shown here is derived from an EMBL/GenBank/DDBJ whole genome shotgun (WGS) entry which is preliminary data.</text>
</comment>
<dbReference type="EMBL" id="MARB01000006">
    <property type="protein sequence ID" value="ODJ88394.1"/>
    <property type="molecule type" value="Genomic_DNA"/>
</dbReference>
<organism evidence="2 3">
    <name type="scientific">Candidatus Thiodiazotropha endolucinida</name>
    <dbReference type="NCBI Taxonomy" id="1655433"/>
    <lineage>
        <taxon>Bacteria</taxon>
        <taxon>Pseudomonadati</taxon>
        <taxon>Pseudomonadota</taxon>
        <taxon>Gammaproteobacteria</taxon>
        <taxon>Chromatiales</taxon>
        <taxon>Sedimenticolaceae</taxon>
        <taxon>Candidatus Thiodiazotropha</taxon>
    </lineage>
</organism>
<name>A0A7Z0VMM1_9GAMM</name>
<accession>A0A7Z0VMM1</accession>
<dbReference type="InterPro" id="IPR038162">
    <property type="entry name" value="SoxY_sf"/>
</dbReference>
<keyword evidence="3" id="KW-1185">Reference proteome</keyword>
<evidence type="ECO:0000313" key="2">
    <source>
        <dbReference type="EMBL" id="ODJ88394.1"/>
    </source>
</evidence>
<dbReference type="Gene3D" id="2.60.40.2470">
    <property type="entry name" value="SoxY domain"/>
    <property type="match status" value="1"/>
</dbReference>
<evidence type="ECO:0000313" key="3">
    <source>
        <dbReference type="Proteomes" id="UP000094769"/>
    </source>
</evidence>
<evidence type="ECO:0000259" key="1">
    <source>
        <dbReference type="Pfam" id="PF13501"/>
    </source>
</evidence>
<gene>
    <name evidence="2" type="ORF">CODIS_14010</name>
</gene>
<reference evidence="2 3" key="1">
    <citation type="submission" date="2016-06" db="EMBL/GenBank/DDBJ databases">
        <title>Genome sequence of endosymbiont of Candidatus Endolucinida thiodiazotropha.</title>
        <authorList>
            <person name="Poehlein A."/>
            <person name="Koenig S."/>
            <person name="Heiden S.E."/>
            <person name="Thuermer A."/>
            <person name="Voget S."/>
            <person name="Daniel R."/>
            <person name="Markert S."/>
            <person name="Gros O."/>
            <person name="Schweder T."/>
        </authorList>
    </citation>
    <scope>NUCLEOTIDE SEQUENCE [LARGE SCALE GENOMIC DNA]</scope>
    <source>
        <strain evidence="2 3">COS</strain>
    </source>
</reference>
<feature type="domain" description="Ig-like SoxY" evidence="1">
    <location>
        <begin position="43"/>
        <end position="151"/>
    </location>
</feature>
<sequence length="152" mass="16077">MLNRRQILILCGAWAAAGFPVTDLIGSAQAGPRDAKKRLAELTGGVKSQKGRISITLPKVTDQGRFVPIRISVDSPMNENDYVKAIHIVAERNPSPEIASFHLSPANGKAQVSTRIRLLKTQVVVVAAEMNDGSVYLGKGRSKITGGAGGCG</sequence>
<dbReference type="Pfam" id="PF13501">
    <property type="entry name" value="SoxY"/>
    <property type="match status" value="1"/>
</dbReference>
<dbReference type="RefSeq" id="WP_069122679.1">
    <property type="nucleotide sequence ID" value="NZ_MARB01000006.1"/>
</dbReference>
<dbReference type="InterPro" id="IPR016568">
    <property type="entry name" value="Sulphur_oxidation_SoxY"/>
</dbReference>
<dbReference type="Proteomes" id="UP000094769">
    <property type="component" value="Unassembled WGS sequence"/>
</dbReference>